<feature type="transmembrane region" description="Helical" evidence="1">
    <location>
        <begin position="276"/>
        <end position="300"/>
    </location>
</feature>
<feature type="transmembrane region" description="Helical" evidence="1">
    <location>
        <begin position="52"/>
        <end position="71"/>
    </location>
</feature>
<keyword evidence="3" id="KW-1185">Reference proteome</keyword>
<feature type="transmembrane region" description="Helical" evidence="1">
    <location>
        <begin position="430"/>
        <end position="449"/>
    </location>
</feature>
<name>A0A6B8MCK9_9HYPH</name>
<feature type="transmembrane region" description="Helical" evidence="1">
    <location>
        <begin position="312"/>
        <end position="330"/>
    </location>
</feature>
<sequence>MTLPVGLGDGQGAMRPFPSWLRRPIKWIVSLIGPDARILENDREPSSIDWDIVAGIALAMAAGLILVAFGHGAGRRGDGALTFLYWIGLIVMTAPAALRLASPDVRRDERLMLSIALGLALLLFKMLYAPTAFAHFDEFLHWSTALDLMASHRLFTPNPLLPVSPFYPALEIFTTSIASLTHLSIFASATIVLIVARCLLVAGLFLLFEKCLASARMGGIACLLFMTNSNFIFFEGQFAYETLAIGWLASILYVEWARPQSDDPWRDRLYLTFPLLAALTVTHHLTAYILAGLLLAFAILEMLKREPSGDRNLRVVVAGMAIVLPALWSWRVGSVSQGGSLAHYLGPVLESGVREFWSFLQGGLRGRKLFVAADGIETPIWMRIASLAAALLAALGIAGGFFSVIAASAKGADWRAVVRVIHGLWTDSRKLLLALLGITFPVSLLLRFTSSGWEIGNRMTPFVYIGVAVLSCVTLMRILARRDRARVRKIAAGLVVLSLLGGGLVSGWGIACIRRAYAVSADALSIEPMAIAAARWMSDWLGAGNRVAADRVNTLLVTVYGSQTPITQLRDKVNTSSIFMDKTFSDFDDWALHHGRVDYLFVDLRLTTGLPRLGVYFDKGEYRPSQSSPPAASSFLKFNAMKGVSRIFDNGSIVIYDVRGVHDALWSQ</sequence>
<dbReference type="KEGG" id="mpar:F7D14_17225"/>
<feature type="transmembrane region" description="Helical" evidence="1">
    <location>
        <begin position="491"/>
        <end position="511"/>
    </location>
</feature>
<dbReference type="AlphaFoldDB" id="A0A6B8MCK9"/>
<feature type="transmembrane region" description="Helical" evidence="1">
    <location>
        <begin position="185"/>
        <end position="208"/>
    </location>
</feature>
<accession>A0A6B8MCK9</accession>
<dbReference type="RefSeq" id="WP_154420071.1">
    <property type="nucleotide sequence ID" value="NZ_CP044331.1"/>
</dbReference>
<dbReference type="Proteomes" id="UP000422569">
    <property type="component" value="Chromosome"/>
</dbReference>
<feature type="transmembrane region" description="Helical" evidence="1">
    <location>
        <begin position="384"/>
        <end position="409"/>
    </location>
</feature>
<reference evidence="2 3" key="1">
    <citation type="submission" date="2019-09" db="EMBL/GenBank/DDBJ databases">
        <title>Isolation and complete genome sequencing of Methylocystis species.</title>
        <authorList>
            <person name="Rumah B.L."/>
            <person name="Stead C.E."/>
            <person name="Stevens B.C."/>
            <person name="Minton N.P."/>
            <person name="Grosse-Honebrink A."/>
            <person name="Zhang Y."/>
        </authorList>
    </citation>
    <scope>NUCLEOTIDE SEQUENCE [LARGE SCALE GENOMIC DNA]</scope>
    <source>
        <strain evidence="2 3">BRCS2</strain>
    </source>
</reference>
<evidence type="ECO:0000313" key="2">
    <source>
        <dbReference type="EMBL" id="QGM99053.1"/>
    </source>
</evidence>
<keyword evidence="1" id="KW-1133">Transmembrane helix</keyword>
<feature type="transmembrane region" description="Helical" evidence="1">
    <location>
        <begin position="461"/>
        <end position="479"/>
    </location>
</feature>
<dbReference type="EMBL" id="CP044331">
    <property type="protein sequence ID" value="QGM99053.1"/>
    <property type="molecule type" value="Genomic_DNA"/>
</dbReference>
<feature type="transmembrane region" description="Helical" evidence="1">
    <location>
        <begin position="113"/>
        <end position="136"/>
    </location>
</feature>
<proteinExistence type="predicted"/>
<protein>
    <recommendedName>
        <fullName evidence="4">Glycosyltransferase RgtA/B/C/D-like domain-containing protein</fullName>
    </recommendedName>
</protein>
<evidence type="ECO:0008006" key="4">
    <source>
        <dbReference type="Google" id="ProtNLM"/>
    </source>
</evidence>
<gene>
    <name evidence="2" type="ORF">F7D14_17225</name>
</gene>
<keyword evidence="1" id="KW-0472">Membrane</keyword>
<keyword evidence="1" id="KW-0812">Transmembrane</keyword>
<evidence type="ECO:0000313" key="3">
    <source>
        <dbReference type="Proteomes" id="UP000422569"/>
    </source>
</evidence>
<feature type="transmembrane region" description="Helical" evidence="1">
    <location>
        <begin position="83"/>
        <end position="101"/>
    </location>
</feature>
<evidence type="ECO:0000256" key="1">
    <source>
        <dbReference type="SAM" id="Phobius"/>
    </source>
</evidence>
<organism evidence="2 3">
    <name type="scientific">Methylocystis parvus</name>
    <dbReference type="NCBI Taxonomy" id="134"/>
    <lineage>
        <taxon>Bacteria</taxon>
        <taxon>Pseudomonadati</taxon>
        <taxon>Pseudomonadota</taxon>
        <taxon>Alphaproteobacteria</taxon>
        <taxon>Hyphomicrobiales</taxon>
        <taxon>Methylocystaceae</taxon>
        <taxon>Methylocystis</taxon>
    </lineage>
</organism>